<keyword evidence="2" id="KW-1185">Reference proteome</keyword>
<dbReference type="EMBL" id="JACKWZ010000573">
    <property type="protein sequence ID" value="KAF9406583.1"/>
    <property type="molecule type" value="Genomic_DNA"/>
</dbReference>
<organism evidence="1 2">
    <name type="scientific">Spodoptera exigua</name>
    <name type="common">Beet armyworm</name>
    <name type="synonym">Noctua fulgens</name>
    <dbReference type="NCBI Taxonomy" id="7107"/>
    <lineage>
        <taxon>Eukaryota</taxon>
        <taxon>Metazoa</taxon>
        <taxon>Ecdysozoa</taxon>
        <taxon>Arthropoda</taxon>
        <taxon>Hexapoda</taxon>
        <taxon>Insecta</taxon>
        <taxon>Pterygota</taxon>
        <taxon>Neoptera</taxon>
        <taxon>Endopterygota</taxon>
        <taxon>Lepidoptera</taxon>
        <taxon>Glossata</taxon>
        <taxon>Ditrysia</taxon>
        <taxon>Noctuoidea</taxon>
        <taxon>Noctuidae</taxon>
        <taxon>Amphipyrinae</taxon>
        <taxon>Spodoptera</taxon>
    </lineage>
</organism>
<gene>
    <name evidence="1" type="ORF">HW555_013087</name>
</gene>
<evidence type="ECO:0000313" key="2">
    <source>
        <dbReference type="Proteomes" id="UP000648187"/>
    </source>
</evidence>
<sequence>AEAARKATHARAVALATTAAGLLTQARCQSHSAALRSLAEERVVCGVLCRVQYSFAVVKDYWTTHSTRPRSAQLGPLNGGSWRPGFRTAHARGVPSVEREKIGRNLSLPAVVRAMLADAENWREVASFCETRDFSVLRARGDRPGRCTNILNIERLLRAESSGDRPGRCTNILNIQRLLRAESSGDRPGRCTNILNIERLLRAESSGDRPGRCTNILNIERLLRAESSGRQARPLY</sequence>
<protein>
    <submittedName>
        <fullName evidence="1">Uncharacterized protein</fullName>
    </submittedName>
</protein>
<reference evidence="1" key="1">
    <citation type="submission" date="2020-08" db="EMBL/GenBank/DDBJ databases">
        <title>Spodoptera exigua strain:BAW_Kor-Di-RS1 Genome sequencing and assembly.</title>
        <authorList>
            <person name="Kim J."/>
            <person name="Nam H.Y."/>
            <person name="Kwon M."/>
            <person name="Choi J.H."/>
            <person name="Cho S.R."/>
            <person name="Kim G.-H."/>
        </authorList>
    </citation>
    <scope>NUCLEOTIDE SEQUENCE</scope>
    <source>
        <strain evidence="1">BAW_Kor-Di-RS1</strain>
        <tissue evidence="1">Whole-body</tissue>
    </source>
</reference>
<evidence type="ECO:0000313" key="1">
    <source>
        <dbReference type="EMBL" id="KAF9406583.1"/>
    </source>
</evidence>
<proteinExistence type="predicted"/>
<comment type="caution">
    <text evidence="1">The sequence shown here is derived from an EMBL/GenBank/DDBJ whole genome shotgun (WGS) entry which is preliminary data.</text>
</comment>
<dbReference type="Proteomes" id="UP000648187">
    <property type="component" value="Unassembled WGS sequence"/>
</dbReference>
<dbReference type="AlphaFoldDB" id="A0A835G4P1"/>
<feature type="non-terminal residue" evidence="1">
    <location>
        <position position="1"/>
    </location>
</feature>
<accession>A0A835G4P1</accession>
<name>A0A835G4P1_SPOEX</name>